<gene>
    <name evidence="4" type="ORF">SKAU_G00270080</name>
    <name evidence="5" type="ORF">SKAU_G00270090</name>
</gene>
<keyword evidence="6" id="KW-1185">Reference proteome</keyword>
<dbReference type="InterPro" id="IPR032718">
    <property type="entry name" value="PGBD4_Znf_C"/>
</dbReference>
<dbReference type="EMBL" id="JAINUF010000010">
    <property type="protein sequence ID" value="KAJ8348420.1"/>
    <property type="molecule type" value="Genomic_DNA"/>
</dbReference>
<evidence type="ECO:0000259" key="3">
    <source>
        <dbReference type="Pfam" id="PF13843"/>
    </source>
</evidence>
<reference evidence="5" key="1">
    <citation type="journal article" date="2023" name="Science">
        <title>Genome structures resolve the early diversification of teleost fishes.</title>
        <authorList>
            <person name="Parey E."/>
            <person name="Louis A."/>
            <person name="Montfort J."/>
            <person name="Bouchez O."/>
            <person name="Roques C."/>
            <person name="Iampietro C."/>
            <person name="Lluch J."/>
            <person name="Castinel A."/>
            <person name="Donnadieu C."/>
            <person name="Desvignes T."/>
            <person name="Floi Bucao C."/>
            <person name="Jouanno E."/>
            <person name="Wen M."/>
            <person name="Mejri S."/>
            <person name="Dirks R."/>
            <person name="Jansen H."/>
            <person name="Henkel C."/>
            <person name="Chen W.J."/>
            <person name="Zahm M."/>
            <person name="Cabau C."/>
            <person name="Klopp C."/>
            <person name="Thompson A.W."/>
            <person name="Robinson-Rechavi M."/>
            <person name="Braasch I."/>
            <person name="Lecointre G."/>
            <person name="Bobe J."/>
            <person name="Postlethwait J.H."/>
            <person name="Berthelot C."/>
            <person name="Roest Crollius H."/>
            <person name="Guiguen Y."/>
        </authorList>
    </citation>
    <scope>NUCLEOTIDE SEQUENCE</scope>
    <source>
        <strain evidence="5">WJC10195</strain>
    </source>
</reference>
<feature type="compositionally biased region" description="Acidic residues" evidence="1">
    <location>
        <begin position="21"/>
        <end position="32"/>
    </location>
</feature>
<evidence type="ECO:0000259" key="2">
    <source>
        <dbReference type="Pfam" id="PF13842"/>
    </source>
</evidence>
<dbReference type="OrthoDB" id="118105at2759"/>
<comment type="caution">
    <text evidence="5">The sequence shown here is derived from an EMBL/GenBank/DDBJ whole genome shotgun (WGS) entry which is preliminary data.</text>
</comment>
<evidence type="ECO:0000313" key="6">
    <source>
        <dbReference type="Proteomes" id="UP001152622"/>
    </source>
</evidence>
<dbReference type="AlphaFoldDB" id="A0A9Q1IPK7"/>
<feature type="region of interest" description="Disordered" evidence="1">
    <location>
        <begin position="16"/>
        <end position="35"/>
    </location>
</feature>
<feature type="domain" description="PiggyBac transposable element-derived protein 4 C-terminal zinc-finger" evidence="2">
    <location>
        <begin position="566"/>
        <end position="610"/>
    </location>
</feature>
<feature type="domain" description="PiggyBac transposable element-derived protein" evidence="3">
    <location>
        <begin position="116"/>
        <end position="488"/>
    </location>
</feature>
<proteinExistence type="predicted"/>
<dbReference type="PANTHER" id="PTHR46599:SF3">
    <property type="entry name" value="PIGGYBAC TRANSPOSABLE ELEMENT-DERIVED PROTEIN 4"/>
    <property type="match status" value="1"/>
</dbReference>
<dbReference type="InterPro" id="IPR029526">
    <property type="entry name" value="PGBD"/>
</dbReference>
<accession>A0A9Q1IPK7</accession>
<feature type="region of interest" description="Disordered" evidence="1">
    <location>
        <begin position="53"/>
        <end position="85"/>
    </location>
</feature>
<dbReference type="PANTHER" id="PTHR46599">
    <property type="entry name" value="PIGGYBAC TRANSPOSABLE ELEMENT-DERIVED PROTEIN 4"/>
    <property type="match status" value="1"/>
</dbReference>
<organism evidence="5 6">
    <name type="scientific">Synaphobranchus kaupii</name>
    <name type="common">Kaup's arrowtooth eel</name>
    <dbReference type="NCBI Taxonomy" id="118154"/>
    <lineage>
        <taxon>Eukaryota</taxon>
        <taxon>Metazoa</taxon>
        <taxon>Chordata</taxon>
        <taxon>Craniata</taxon>
        <taxon>Vertebrata</taxon>
        <taxon>Euteleostomi</taxon>
        <taxon>Actinopterygii</taxon>
        <taxon>Neopterygii</taxon>
        <taxon>Teleostei</taxon>
        <taxon>Anguilliformes</taxon>
        <taxon>Synaphobranchidae</taxon>
        <taxon>Synaphobranchus</taxon>
    </lineage>
</organism>
<protein>
    <recommendedName>
        <fullName evidence="7">PiggyBac transposable element-derived protein domain-containing protein</fullName>
    </recommendedName>
</protein>
<evidence type="ECO:0000313" key="4">
    <source>
        <dbReference type="EMBL" id="KAJ8348419.1"/>
    </source>
</evidence>
<evidence type="ECO:0000313" key="5">
    <source>
        <dbReference type="EMBL" id="KAJ8348420.1"/>
    </source>
</evidence>
<dbReference type="Pfam" id="PF13842">
    <property type="entry name" value="zf-Tnp_2"/>
    <property type="match status" value="1"/>
</dbReference>
<sequence>MAKKYMSLSDVVEEIFRSESEGESEGGSEAESIDSFVEDAFALGEDVTVDMTLVRRSKRPCSPSPRGAPKKRPSEPEPESEEGWHDMADEDEEPHQFPFCPRRTPGVQLDFHQDYSPLDLFRLFFTKDVLKLLCDNTNGNAARKHALGLHTPWSDVDAEDMLQYLSIVLYLGLVKPSAARDLWRKDRLHKHPFPCSVMPGYRYEAIGAFIHMSDTTADAINDQLKGQAGYDGLFRLKPLQDQILTACRAYYHPHRNLAIDERMVASKARHGMKQYLKDKPTKWGFKLFVLADSKTGYTCDFSVYQGKALTPSGNGLSFDAVVNLLRVPYLGTGYHVFVDNFYTSTALFRHLHRIHYGACGTIRENRIGFPKTKVNSLPKKAVRGDMRWIRDGPLLYVKWKDTREVSMCSSIHKAYSGKSVLRRARNPDGTWARRAVTIPEPVLEYNKYMGGVDLSDALIKYFSVTQKCRRWYKKLFLHFVDIAVVNSYILHKEMALEKQHKPITQKLFRETLCLQLADCGKESPEGEGEMVMAAAQPQEAAMEQRPEGCFPVAVTDVSNTDPREKATKGRKYCVHCLSLKRRNKTIYKCRSCDVPLCIIADRLCFTEWHDLRSRQAL</sequence>
<dbReference type="Proteomes" id="UP001152622">
    <property type="component" value="Chromosome 10"/>
</dbReference>
<dbReference type="EMBL" id="JAINUF010000010">
    <property type="protein sequence ID" value="KAJ8348419.1"/>
    <property type="molecule type" value="Genomic_DNA"/>
</dbReference>
<evidence type="ECO:0000256" key="1">
    <source>
        <dbReference type="SAM" id="MobiDB-lite"/>
    </source>
</evidence>
<name>A0A9Q1IPK7_SYNKA</name>
<evidence type="ECO:0008006" key="7">
    <source>
        <dbReference type="Google" id="ProtNLM"/>
    </source>
</evidence>
<dbReference type="Pfam" id="PF13843">
    <property type="entry name" value="DDE_Tnp_1_7"/>
    <property type="match status" value="1"/>
</dbReference>